<protein>
    <submittedName>
        <fullName evidence="2">Putative glutamate--cysteine ligase</fullName>
    </submittedName>
</protein>
<dbReference type="Proteomes" id="UP000007882">
    <property type="component" value="Chromosome"/>
</dbReference>
<dbReference type="InterPro" id="IPR006336">
    <property type="entry name" value="GCS2"/>
</dbReference>
<dbReference type="RefSeq" id="WP_014444847.1">
    <property type="nucleotide sequence ID" value="NC_017093.1"/>
</dbReference>
<evidence type="ECO:0000313" key="2">
    <source>
        <dbReference type="EMBL" id="BAL89958.1"/>
    </source>
</evidence>
<dbReference type="STRING" id="512565.AMIS_47380"/>
<dbReference type="PANTHER" id="PTHR36510:SF1">
    <property type="entry name" value="GLUTAMATE--CYSTEINE LIGASE 2-RELATED"/>
    <property type="match status" value="1"/>
</dbReference>
<name>I0HAC1_ACTM4</name>
<dbReference type="HOGENOM" id="CLU_044848_0_0_11"/>
<evidence type="ECO:0000313" key="3">
    <source>
        <dbReference type="Proteomes" id="UP000007882"/>
    </source>
</evidence>
<dbReference type="PANTHER" id="PTHR36510">
    <property type="entry name" value="GLUTAMATE--CYSTEINE LIGASE 2-RELATED"/>
    <property type="match status" value="1"/>
</dbReference>
<keyword evidence="3" id="KW-1185">Reference proteome</keyword>
<gene>
    <name evidence="2" type="ordered locus">AMIS_47380</name>
</gene>
<proteinExistence type="predicted"/>
<evidence type="ECO:0000256" key="1">
    <source>
        <dbReference type="ARBA" id="ARBA00048819"/>
    </source>
</evidence>
<keyword evidence="2" id="KW-0436">Ligase</keyword>
<dbReference type="GO" id="GO:0042398">
    <property type="term" value="P:modified amino acid biosynthetic process"/>
    <property type="evidence" value="ECO:0007669"/>
    <property type="project" value="InterPro"/>
</dbReference>
<dbReference type="InterPro" id="IPR014746">
    <property type="entry name" value="Gln_synth/guanido_kin_cat_dom"/>
</dbReference>
<organism evidence="2 3">
    <name type="scientific">Actinoplanes missouriensis (strain ATCC 14538 / DSM 43046 / CBS 188.64 / JCM 3121 / NBRC 102363 / NCIMB 12654 / NRRL B-3342 / UNCC 431)</name>
    <dbReference type="NCBI Taxonomy" id="512565"/>
    <lineage>
        <taxon>Bacteria</taxon>
        <taxon>Bacillati</taxon>
        <taxon>Actinomycetota</taxon>
        <taxon>Actinomycetes</taxon>
        <taxon>Micromonosporales</taxon>
        <taxon>Micromonosporaceae</taxon>
        <taxon>Actinoplanes</taxon>
    </lineage>
</organism>
<dbReference type="PATRIC" id="fig|512565.3.peg.4727"/>
<dbReference type="eggNOG" id="COG2170">
    <property type="taxonomic scope" value="Bacteria"/>
</dbReference>
<accession>I0HAC1</accession>
<sequence>MTSTITAGRVMTGATAPAALSVAVAEEFLLLDPVSGRNAAPRERAGTGWCADLRQIRAGLGGLREAAAEAAEASGVRLVAIGATPVGETGPAGTVCGLHVSVEAPDREIAAQVPGHLRVWLPVIRALAVNSPLFGGADTGHSSWRSVQTRHGSGLTTDGRVVTVGVADVCTDLDDAVLVTALIRAAVATTVSDILDRRPAPEVPDEAVAAAHRGAARDGLAGELLDLRLDRARPAWELVDEFFATVSPALLFSGDLDLVVGGLARLRHTGDGAARQRRILTGTGDVRAVLAALAAWTRTF</sequence>
<dbReference type="AlphaFoldDB" id="I0HAC1"/>
<dbReference type="Gene3D" id="3.30.590.20">
    <property type="match status" value="1"/>
</dbReference>
<dbReference type="GO" id="GO:0004357">
    <property type="term" value="F:glutamate-cysteine ligase activity"/>
    <property type="evidence" value="ECO:0007669"/>
    <property type="project" value="UniProtKB-EC"/>
</dbReference>
<comment type="catalytic activity">
    <reaction evidence="1">
        <text>L-cysteine + L-glutamate + ATP = gamma-L-glutamyl-L-cysteine + ADP + phosphate + H(+)</text>
        <dbReference type="Rhea" id="RHEA:13285"/>
        <dbReference type="ChEBI" id="CHEBI:15378"/>
        <dbReference type="ChEBI" id="CHEBI:29985"/>
        <dbReference type="ChEBI" id="CHEBI:30616"/>
        <dbReference type="ChEBI" id="CHEBI:35235"/>
        <dbReference type="ChEBI" id="CHEBI:43474"/>
        <dbReference type="ChEBI" id="CHEBI:58173"/>
        <dbReference type="ChEBI" id="CHEBI:456216"/>
        <dbReference type="EC" id="6.3.2.2"/>
    </reaction>
</comment>
<dbReference type="KEGG" id="ams:AMIS_47380"/>
<dbReference type="Pfam" id="PF04107">
    <property type="entry name" value="GCS2"/>
    <property type="match status" value="2"/>
</dbReference>
<dbReference type="SUPFAM" id="SSF55931">
    <property type="entry name" value="Glutamine synthetase/guanido kinase"/>
    <property type="match status" value="1"/>
</dbReference>
<reference evidence="2 3" key="1">
    <citation type="submission" date="2012-02" db="EMBL/GenBank/DDBJ databases">
        <title>Complete genome sequence of Actinoplanes missouriensis 431 (= NBRC 102363).</title>
        <authorList>
            <person name="Ohnishi Y."/>
            <person name="Ishikawa J."/>
            <person name="Sekine M."/>
            <person name="Hosoyama A."/>
            <person name="Harada T."/>
            <person name="Narita H."/>
            <person name="Hata T."/>
            <person name="Konno Y."/>
            <person name="Tutikane K."/>
            <person name="Fujita N."/>
            <person name="Horinouchi S."/>
            <person name="Hayakawa M."/>
        </authorList>
    </citation>
    <scope>NUCLEOTIDE SEQUENCE [LARGE SCALE GENOMIC DNA]</scope>
    <source>
        <strain evidence="3">ATCC 14538 / DSM 43046 / CBS 188.64 / JCM 3121 / NBRC 102363 / NCIMB 12654 / NRRL B-3342 / UNCC 431</strain>
    </source>
</reference>
<dbReference type="EMBL" id="AP012319">
    <property type="protein sequence ID" value="BAL89958.1"/>
    <property type="molecule type" value="Genomic_DNA"/>
</dbReference>
<dbReference type="InterPro" id="IPR050141">
    <property type="entry name" value="GCL_type2/YbdK_subfam"/>
</dbReference>